<accession>A0A1M4TP80</accession>
<dbReference type="SUPFAM" id="SSF56436">
    <property type="entry name" value="C-type lectin-like"/>
    <property type="match status" value="1"/>
</dbReference>
<name>A0A1M4TP80_9BACT</name>
<reference evidence="4" key="1">
    <citation type="submission" date="2016-11" db="EMBL/GenBank/DDBJ databases">
        <authorList>
            <person name="Varghese N."/>
            <person name="Submissions S."/>
        </authorList>
    </citation>
    <scope>NUCLEOTIDE SEQUENCE [LARGE SCALE GENOMIC DNA]</scope>
    <source>
        <strain evidence="4">DSM 26910</strain>
    </source>
</reference>
<gene>
    <name evidence="3" type="ORF">SAMN05444274_101422</name>
</gene>
<dbReference type="InterPro" id="IPR005532">
    <property type="entry name" value="SUMF_dom"/>
</dbReference>
<dbReference type="InterPro" id="IPR042095">
    <property type="entry name" value="SUMF_sf"/>
</dbReference>
<feature type="region of interest" description="Disordered" evidence="1">
    <location>
        <begin position="26"/>
        <end position="56"/>
    </location>
</feature>
<dbReference type="AlphaFoldDB" id="A0A1M4TP80"/>
<dbReference type="PANTHER" id="PTHR23150:SF19">
    <property type="entry name" value="FORMYLGLYCINE-GENERATING ENZYME"/>
    <property type="match status" value="1"/>
</dbReference>
<feature type="domain" description="Sulfatase-modifying factor enzyme-like" evidence="2">
    <location>
        <begin position="58"/>
        <end position="313"/>
    </location>
</feature>
<dbReference type="InterPro" id="IPR051043">
    <property type="entry name" value="Sulfatase_Mod_Factor_Kinase"/>
</dbReference>
<dbReference type="RefSeq" id="WP_072998464.1">
    <property type="nucleotide sequence ID" value="NZ_FQUM01000001.1"/>
</dbReference>
<proteinExistence type="predicted"/>
<evidence type="ECO:0000313" key="4">
    <source>
        <dbReference type="Proteomes" id="UP000184164"/>
    </source>
</evidence>
<dbReference type="Proteomes" id="UP000184164">
    <property type="component" value="Unassembled WGS sequence"/>
</dbReference>
<protein>
    <submittedName>
        <fullName evidence="3">Sulfatase modifying factor 1</fullName>
    </submittedName>
</protein>
<dbReference type="OrthoDB" id="9768004at2"/>
<keyword evidence="4" id="KW-1185">Reference proteome</keyword>
<dbReference type="GO" id="GO:0120147">
    <property type="term" value="F:formylglycine-generating oxidase activity"/>
    <property type="evidence" value="ECO:0007669"/>
    <property type="project" value="TreeGrafter"/>
</dbReference>
<dbReference type="Gene3D" id="3.90.1580.10">
    <property type="entry name" value="paralog of FGE (formylglycine-generating enzyme)"/>
    <property type="match status" value="1"/>
</dbReference>
<organism evidence="3 4">
    <name type="scientific">Mariniphaga anaerophila</name>
    <dbReference type="NCBI Taxonomy" id="1484053"/>
    <lineage>
        <taxon>Bacteria</taxon>
        <taxon>Pseudomonadati</taxon>
        <taxon>Bacteroidota</taxon>
        <taxon>Bacteroidia</taxon>
        <taxon>Marinilabiliales</taxon>
        <taxon>Prolixibacteraceae</taxon>
        <taxon>Mariniphaga</taxon>
    </lineage>
</organism>
<dbReference type="InterPro" id="IPR016187">
    <property type="entry name" value="CTDL_fold"/>
</dbReference>
<dbReference type="PROSITE" id="PS51257">
    <property type="entry name" value="PROKAR_LIPOPROTEIN"/>
    <property type="match status" value="1"/>
</dbReference>
<dbReference type="STRING" id="1484053.SAMN05444274_101422"/>
<dbReference type="EMBL" id="FQUM01000001">
    <property type="protein sequence ID" value="SHE46271.1"/>
    <property type="molecule type" value="Genomic_DNA"/>
</dbReference>
<sequence length="319" mass="34861">MSKPTLIILLFILAACSGNKSQKTAKTKNAEAGAPVQKESVSTDNQNHSKKEQAKNTGEMILFEAGSFFMGSETGLPNEKPVHEKKIEPFYIDKTPVTVEQFSAFVEATGFKTDAEKFGDSGVFDLEKQAWELLPGAMWSKPFGSSGPEPDKNHPVTHVSWNDAAAYAEWAGKRLPTEAEWEYAARSGKNSGEKFSWGNEVSANGRYFANTWQGEINAPQANDGYLFTSPVGVFGENEAGLTDMGGNVWQWCADVYKPYPGSSEPHRADQNVKVIRGGSFFFDQNGEDSFSVSGRSGNSKETSLFNTGFRCAKNAKIAN</sequence>
<evidence type="ECO:0000259" key="2">
    <source>
        <dbReference type="Pfam" id="PF03781"/>
    </source>
</evidence>
<evidence type="ECO:0000256" key="1">
    <source>
        <dbReference type="SAM" id="MobiDB-lite"/>
    </source>
</evidence>
<evidence type="ECO:0000313" key="3">
    <source>
        <dbReference type="EMBL" id="SHE46271.1"/>
    </source>
</evidence>
<dbReference type="Pfam" id="PF03781">
    <property type="entry name" value="FGE-sulfatase"/>
    <property type="match status" value="1"/>
</dbReference>
<dbReference type="PANTHER" id="PTHR23150">
    <property type="entry name" value="SULFATASE MODIFYING FACTOR 1, 2"/>
    <property type="match status" value="1"/>
</dbReference>